<dbReference type="Ensembl" id="ENSUMAT00000023618.1">
    <property type="protein sequence ID" value="ENSUMAP00000019952.1"/>
    <property type="gene ID" value="ENSUMAG00000014605.1"/>
</dbReference>
<sequence>AEGPTLAPMSRLLARSLLTWDSAMSARSSASSSSCCTFRNLDRLLVLQLPHPGLQLLQLLLAALEGDLLGLIQPVLEVLDGLLHVLLHALQVVVGAHRVVQLDLGVLQTGRGLVAAACLRVQRGLQRVHHPQVVALGLLHLLLLLRQLALDLRLDLVELQLGAQDLALLVLQGGLAGGGERGSQTHCQGTGRGGEGGQVDTGYQPGLQLGKEGLREGAGGGTWLPGCPGLPLSRKGLGPPTCQDGLVLTPHNPDLLSIMEKGEVFITTYANFIFVSWVTYPSVKKEAPKLRALPRFSKNEQ</sequence>
<proteinExistence type="predicted"/>
<dbReference type="AlphaFoldDB" id="A0A452UG84"/>
<evidence type="ECO:0000313" key="2">
    <source>
        <dbReference type="Ensembl" id="ENSUMAP00000019952"/>
    </source>
</evidence>
<evidence type="ECO:0000256" key="1">
    <source>
        <dbReference type="SAM" id="MobiDB-lite"/>
    </source>
</evidence>
<dbReference type="GeneTree" id="ENSGT00840000132219"/>
<name>A0A452UG84_URSMA</name>
<reference evidence="2" key="1">
    <citation type="submission" date="2019-03" db="UniProtKB">
        <authorList>
            <consortium name="Ensembl"/>
        </authorList>
    </citation>
    <scope>IDENTIFICATION</scope>
</reference>
<feature type="region of interest" description="Disordered" evidence="1">
    <location>
        <begin position="180"/>
        <end position="201"/>
    </location>
</feature>
<feature type="compositionally biased region" description="Gly residues" evidence="1">
    <location>
        <begin position="190"/>
        <end position="199"/>
    </location>
</feature>
<organism evidence="2">
    <name type="scientific">Ursus maritimus</name>
    <name type="common">Polar bear</name>
    <name type="synonym">Thalarctos maritimus</name>
    <dbReference type="NCBI Taxonomy" id="29073"/>
    <lineage>
        <taxon>Eukaryota</taxon>
        <taxon>Metazoa</taxon>
        <taxon>Chordata</taxon>
        <taxon>Craniata</taxon>
        <taxon>Vertebrata</taxon>
        <taxon>Euteleostomi</taxon>
        <taxon>Mammalia</taxon>
        <taxon>Eutheria</taxon>
        <taxon>Laurasiatheria</taxon>
        <taxon>Carnivora</taxon>
        <taxon>Caniformia</taxon>
        <taxon>Ursidae</taxon>
        <taxon>Ursus</taxon>
    </lineage>
</organism>
<accession>A0A452UG84</accession>
<protein>
    <submittedName>
        <fullName evidence="2">Uncharacterized protein</fullName>
    </submittedName>
</protein>